<evidence type="ECO:0000313" key="2">
    <source>
        <dbReference type="EMBL" id="CAE7744290.1"/>
    </source>
</evidence>
<keyword evidence="1" id="KW-0732">Signal</keyword>
<dbReference type="AlphaFoldDB" id="A0A812XPB5"/>
<dbReference type="OrthoDB" id="10329009at2759"/>
<name>A0A812XPB5_SYMPI</name>
<protein>
    <submittedName>
        <fullName evidence="2">Uncharacterized protein</fullName>
    </submittedName>
</protein>
<reference evidence="2" key="1">
    <citation type="submission" date="2021-02" db="EMBL/GenBank/DDBJ databases">
        <authorList>
            <person name="Dougan E. K."/>
            <person name="Rhodes N."/>
            <person name="Thang M."/>
            <person name="Chan C."/>
        </authorList>
    </citation>
    <scope>NUCLEOTIDE SEQUENCE</scope>
</reference>
<feature type="chain" id="PRO_5032652354" evidence="1">
    <location>
        <begin position="18"/>
        <end position="1233"/>
    </location>
</feature>
<evidence type="ECO:0000313" key="3">
    <source>
        <dbReference type="Proteomes" id="UP000649617"/>
    </source>
</evidence>
<comment type="caution">
    <text evidence="2">The sequence shown here is derived from an EMBL/GenBank/DDBJ whole genome shotgun (WGS) entry which is preliminary data.</text>
</comment>
<proteinExistence type="predicted"/>
<organism evidence="2 3">
    <name type="scientific">Symbiodinium pilosum</name>
    <name type="common">Dinoflagellate</name>
    <dbReference type="NCBI Taxonomy" id="2952"/>
    <lineage>
        <taxon>Eukaryota</taxon>
        <taxon>Sar</taxon>
        <taxon>Alveolata</taxon>
        <taxon>Dinophyceae</taxon>
        <taxon>Suessiales</taxon>
        <taxon>Symbiodiniaceae</taxon>
        <taxon>Symbiodinium</taxon>
    </lineage>
</organism>
<accession>A0A812XPB5</accession>
<feature type="signal peptide" evidence="1">
    <location>
        <begin position="1"/>
        <end position="17"/>
    </location>
</feature>
<sequence length="1233" mass="136693">MWSLLWTLLAFNNVAIAFKFSSFDQEIRSISVLNGSEDAETDAQKIIAAVDRCLSKRMIAAEMDDWKLQKLDKVRRAEIVMRLVRENITLEEFGTEWVDDVPTIEATKMAGRQAAEEIAHKEFSETIARTLSGSNLSQAAVEEFAAKLQDMAEMCGKGDEGKELAQDELKLLKGNTNMSAMESTVAHEQLGMQWRLAEHVENMCQVNVLDTDFFVTRLGDPADCSELIGASLLSKMRKEAQKLDYYAKSSVVLHNEKNGVGHHFVKLLKGQGEDFKARLLNATAEHAEHLPSMGRLRLLDLKHFEHVHGYSVEKYCDGNLHSKEAAEWVRESSEIQRYVDCLCIRQQPSLLCDFQHLDELESIRPAVMERLYAAQRSVSSADLLQVAEGLKSKGIGLGPCLSGGGISCNFCVSGQCIDQGGGFSMDHFSALTSLIKGPSGCLSGDCSVCMGLKPGDALQFILSFGVAMACSNAAAMFTSFHIWAALTLCIGGVLGKIASAIGWSACAGLAHVGYFPFINKMTITLSLPIFIPPPLGLAAPIEVNLNLGDLTPAVYNYCSGLGHGEYNCLQSMFDARGPTGVSMGVDVLLGVQIPVLGTVGKWVRILGFDMAEKDNSRELAMNKAGVTIEYIGKSSSAVVCGKTFSNVNCVQHAGDPGFRANTQDNHKGDRFHVYRNPHDPHDPRALCVKRVDRNSGWGMELELACKVDNNQGGGGGILVPLGKTVHNKKCVMPPEPVFCHGHQVDYVVQDVNLGKSKTNYRCILPTHRMECDHDAGNADKRANEHKNSDTFTIWNSHTQHLCARRTDKHSGWGMDLKIQCKQYEKLWDKVKVTIGGSHHNEKCVPEPRKNIRCDDLAANREYRFTRTEKGDSFYVSQRNGHVCARRTDSHGGWGMNLEIECKALLGPFFEVHIGPAFTASGYKCVLPTHHVECDADAGDIHKRLNPSPHHNTFTIWASHTHHICARRTDAPGGWGMDLKIQCKPSGGKRWDPVDVNVGASHTNEKCVPSPNSRVRCDYLAANPEYRKTATQYADSYHVEHKGNQICVRRTDQPTLGWGAGIVMECKQLPVDGMEVYFGPGHTHSGYRCVLPTHKLECDEDAGDIQKRLNPSPHHNTFTIWTSHTNHICARRKDAAGGWQMDLRIDCKKGQKLWDTIEVDIGSSHTNEKCVPSPNSRVRCDYLAANPEYRKTETHWPDSYHVEHKGNQICVRRTDQPTVGWGGRIVIECKEMFQ</sequence>
<evidence type="ECO:0000256" key="1">
    <source>
        <dbReference type="SAM" id="SignalP"/>
    </source>
</evidence>
<dbReference type="Proteomes" id="UP000649617">
    <property type="component" value="Unassembled WGS sequence"/>
</dbReference>
<keyword evidence="3" id="KW-1185">Reference proteome</keyword>
<gene>
    <name evidence="2" type="ORF">SPIL2461_LOCUS21457</name>
</gene>
<dbReference type="EMBL" id="CAJNIZ010046282">
    <property type="protein sequence ID" value="CAE7744290.1"/>
    <property type="molecule type" value="Genomic_DNA"/>
</dbReference>